<proteinExistence type="predicted"/>
<dbReference type="AlphaFoldDB" id="A0A5D2G3D0"/>
<gene>
    <name evidence="1" type="ORF">ES288_A06G048700v1</name>
</gene>
<dbReference type="Proteomes" id="UP000323506">
    <property type="component" value="Chromosome A06"/>
</dbReference>
<protein>
    <submittedName>
        <fullName evidence="1">Uncharacterized protein</fullName>
    </submittedName>
</protein>
<reference evidence="1 2" key="1">
    <citation type="submission" date="2019-06" db="EMBL/GenBank/DDBJ databases">
        <title>WGS assembly of Gossypium darwinii.</title>
        <authorList>
            <person name="Chen Z.J."/>
            <person name="Sreedasyam A."/>
            <person name="Ando A."/>
            <person name="Song Q."/>
            <person name="De L."/>
            <person name="Hulse-Kemp A."/>
            <person name="Ding M."/>
            <person name="Ye W."/>
            <person name="Kirkbride R."/>
            <person name="Jenkins J."/>
            <person name="Plott C."/>
            <person name="Lovell J."/>
            <person name="Lin Y.-M."/>
            <person name="Vaughn R."/>
            <person name="Liu B."/>
            <person name="Li W."/>
            <person name="Simpson S."/>
            <person name="Scheffler B."/>
            <person name="Saski C."/>
            <person name="Grover C."/>
            <person name="Hu G."/>
            <person name="Conover J."/>
            <person name="Carlson J."/>
            <person name="Shu S."/>
            <person name="Boston L."/>
            <person name="Williams M."/>
            <person name="Peterson D."/>
            <person name="Mcgee K."/>
            <person name="Jones D."/>
            <person name="Wendel J."/>
            <person name="Stelly D."/>
            <person name="Grimwood J."/>
            <person name="Schmutz J."/>
        </authorList>
    </citation>
    <scope>NUCLEOTIDE SEQUENCE [LARGE SCALE GENOMIC DNA]</scope>
    <source>
        <strain evidence="1">1808015.09</strain>
    </source>
</reference>
<sequence length="60" mass="6558">MLPPCPHYFGGRRCVNGGQILPTEATTIEIWYGACAGTWREAYRGERGSRTVLGAAVRFG</sequence>
<evidence type="ECO:0000313" key="1">
    <source>
        <dbReference type="EMBL" id="TYH12210.1"/>
    </source>
</evidence>
<name>A0A5D2G3D0_GOSDA</name>
<accession>A0A5D2G3D0</accession>
<dbReference type="EMBL" id="CM017693">
    <property type="protein sequence ID" value="TYH12210.1"/>
    <property type="molecule type" value="Genomic_DNA"/>
</dbReference>
<evidence type="ECO:0000313" key="2">
    <source>
        <dbReference type="Proteomes" id="UP000323506"/>
    </source>
</evidence>
<organism evidence="1 2">
    <name type="scientific">Gossypium darwinii</name>
    <name type="common">Darwin's cotton</name>
    <name type="synonym">Gossypium barbadense var. darwinii</name>
    <dbReference type="NCBI Taxonomy" id="34276"/>
    <lineage>
        <taxon>Eukaryota</taxon>
        <taxon>Viridiplantae</taxon>
        <taxon>Streptophyta</taxon>
        <taxon>Embryophyta</taxon>
        <taxon>Tracheophyta</taxon>
        <taxon>Spermatophyta</taxon>
        <taxon>Magnoliopsida</taxon>
        <taxon>eudicotyledons</taxon>
        <taxon>Gunneridae</taxon>
        <taxon>Pentapetalae</taxon>
        <taxon>rosids</taxon>
        <taxon>malvids</taxon>
        <taxon>Malvales</taxon>
        <taxon>Malvaceae</taxon>
        <taxon>Malvoideae</taxon>
        <taxon>Gossypium</taxon>
    </lineage>
</organism>
<keyword evidence="2" id="KW-1185">Reference proteome</keyword>